<dbReference type="Proteomes" id="UP000072874">
    <property type="component" value="Chromosome 5"/>
</dbReference>
<evidence type="ECO:0000313" key="4">
    <source>
        <dbReference type="EMBL" id="CDU16709.1"/>
    </source>
</evidence>
<dbReference type="Gene3D" id="3.30.930.10">
    <property type="entry name" value="Bira Bifunctional Protein, Domain 2"/>
    <property type="match status" value="1"/>
</dbReference>
<evidence type="ECO:0000256" key="1">
    <source>
        <dbReference type="ARBA" id="ARBA00009934"/>
    </source>
</evidence>
<proteinExistence type="inferred from homology"/>
<dbReference type="AlphaFoldDB" id="A0A077Y576"/>
<comment type="similarity">
    <text evidence="1">Belongs to the biotin--protein ligase family.</text>
</comment>
<dbReference type="GO" id="GO:0004077">
    <property type="term" value="F:biotin--[biotin carboxyl-carrier protein] ligase activity"/>
    <property type="evidence" value="ECO:0007669"/>
    <property type="project" value="InterPro"/>
</dbReference>
<dbReference type="PANTHER" id="PTHR12835">
    <property type="entry name" value="BIOTIN PROTEIN LIGASE"/>
    <property type="match status" value="1"/>
</dbReference>
<dbReference type="PROSITE" id="PS51733">
    <property type="entry name" value="BPL_LPL_CATALYTIC"/>
    <property type="match status" value="1"/>
</dbReference>
<organism evidence="4 7">
    <name type="scientific">Plasmodium yoelii</name>
    <dbReference type="NCBI Taxonomy" id="5861"/>
    <lineage>
        <taxon>Eukaryota</taxon>
        <taxon>Sar</taxon>
        <taxon>Alveolata</taxon>
        <taxon>Apicomplexa</taxon>
        <taxon>Aconoidasida</taxon>
        <taxon>Haemosporida</taxon>
        <taxon>Plasmodiidae</taxon>
        <taxon>Plasmodium</taxon>
        <taxon>Plasmodium (Vinckeia)</taxon>
    </lineage>
</organism>
<reference evidence="5" key="2">
    <citation type="submission" date="2014-05" db="EMBL/GenBank/DDBJ databases">
        <authorList>
            <person name="Aslett M.A."/>
            <person name="De Silva N."/>
        </authorList>
    </citation>
    <scope>NUCLEOTIDE SEQUENCE</scope>
    <source>
        <strain evidence="5">17X</strain>
    </source>
</reference>
<dbReference type="KEGG" id="pyo:PY17X_0512100"/>
<dbReference type="EMBL" id="LK934633">
    <property type="protein sequence ID" value="CDU16709.1"/>
    <property type="molecule type" value="Genomic_DNA"/>
</dbReference>
<dbReference type="Pfam" id="PF03099">
    <property type="entry name" value="BPL_LplA_LipB"/>
    <property type="match status" value="1"/>
</dbReference>
<reference evidence="4" key="3">
    <citation type="submission" date="2014-05" db="EMBL/GenBank/DDBJ databases">
        <authorList>
            <person name="Aslett A.Martin."/>
            <person name="De Silva Nishadi"/>
        </authorList>
    </citation>
    <scope>NUCLEOTIDE SEQUENCE</scope>
    <source>
        <strain evidence="4">YM</strain>
    </source>
</reference>
<dbReference type="VEuPathDB" id="PlasmoDB:Py17XNL_000504476"/>
<dbReference type="Proteomes" id="UP000072904">
    <property type="component" value="Chromosome 5"/>
</dbReference>
<dbReference type="RefSeq" id="XP_726643.1">
    <property type="nucleotide sequence ID" value="XM_721550.1"/>
</dbReference>
<reference evidence="5" key="4">
    <citation type="submission" date="2019-05" db="EMBL/GenBank/DDBJ databases">
        <authorList>
            <consortium name="Pathogen Informatics"/>
        </authorList>
    </citation>
    <scope>NUCLEOTIDE SEQUENCE</scope>
    <source>
        <strain evidence="5">17X</strain>
    </source>
</reference>
<dbReference type="InterPro" id="IPR004408">
    <property type="entry name" value="Biotin_CoA_COase_ligase"/>
</dbReference>
<protein>
    <submittedName>
        <fullName evidence="4">Biotin--acetyl-CoA-carboxylase, putative</fullName>
    </submittedName>
    <submittedName>
        <fullName evidence="5">Biotin--protein ligase 1, putative</fullName>
    </submittedName>
</protein>
<dbReference type="VEuPathDB" id="PlasmoDB:PY06060"/>
<dbReference type="OMA" id="MLIIREA"/>
<evidence type="ECO:0000313" key="7">
    <source>
        <dbReference type="Proteomes" id="UP000072904"/>
    </source>
</evidence>
<feature type="domain" description="BPL/LPL catalytic" evidence="3">
    <location>
        <begin position="25"/>
        <end position="220"/>
    </location>
</feature>
<dbReference type="EMBL" id="LM993659">
    <property type="protein sequence ID" value="VTZ74244.1"/>
    <property type="molecule type" value="Genomic_DNA"/>
</dbReference>
<dbReference type="OrthoDB" id="10250105at2759"/>
<accession>A0A077Y576</accession>
<keyword evidence="2 5" id="KW-0436">Ligase</keyword>
<dbReference type="NCBIfam" id="TIGR00121">
    <property type="entry name" value="birA_ligase"/>
    <property type="match status" value="1"/>
</dbReference>
<dbReference type="InterPro" id="IPR045864">
    <property type="entry name" value="aa-tRNA-synth_II/BPL/LPL"/>
</dbReference>
<dbReference type="GeneID" id="3791983"/>
<dbReference type="GO" id="GO:0005737">
    <property type="term" value="C:cytoplasm"/>
    <property type="evidence" value="ECO:0007669"/>
    <property type="project" value="TreeGrafter"/>
</dbReference>
<evidence type="ECO:0000259" key="3">
    <source>
        <dbReference type="PROSITE" id="PS51733"/>
    </source>
</evidence>
<sequence>MEKENAIQYERFYEKYNARHLHFDELDSTQLYCKRNMKTFIENGELKNDENMIIVSCNSQTNGIGTRDTKKKIDRIWVSENGNVFISIINLWKIEHIQKINCLSQTCTVAISKTLEDFHLLTQIKWINDVLVDYKKISGCLVNLCYLNGFPDLEKEYVCVIVGIGINVNLTDNNNMLSNNYTSIKKQLEQDFDVSSLVPSVDQVIQKLINHFYISINKLRDENFSYFLEYITTRLLYKGEKVIIDQDNHQIIGYLKGILHDGSIILLNDHNQIIYANTGHLSLYRES</sequence>
<reference evidence="6 7" key="1">
    <citation type="journal article" date="2014" name="BMC Biol.">
        <title>A comprehensive evaluation of rodent malaria parasite genomes and gene expression.</title>
        <authorList>
            <person name="Otto T.D."/>
            <person name="Bohme U."/>
            <person name="Jackson A.P."/>
            <person name="Hunt M."/>
            <person name="Franke-Fayard B."/>
            <person name="Hoeijmakers W.A."/>
            <person name="Religa A.A."/>
            <person name="Robertson L."/>
            <person name="Sanders M."/>
            <person name="Ogun S.A."/>
            <person name="Cunningham D."/>
            <person name="Erhart A."/>
            <person name="Billker O."/>
            <person name="Khan S.M."/>
            <person name="Stunnenberg H.G."/>
            <person name="Langhorne J."/>
            <person name="Holder A.A."/>
            <person name="Waters A.P."/>
            <person name="Newbold C.I."/>
            <person name="Pain A."/>
            <person name="Berriman M."/>
            <person name="Janse C.J."/>
        </authorList>
    </citation>
    <scope>NUCLEOTIDE SEQUENCE [LARGE SCALE GENOMIC DNA]</scope>
    <source>
        <strain evidence="5 6">17X</strain>
        <strain evidence="4 7">YM</strain>
    </source>
</reference>
<dbReference type="InterPro" id="IPR004143">
    <property type="entry name" value="BPL_LPL_catalytic"/>
</dbReference>
<gene>
    <name evidence="5" type="ORF">PY17X_0512100</name>
    <name evidence="4" type="ORF">PYYM_0511400</name>
</gene>
<evidence type="ECO:0000313" key="5">
    <source>
        <dbReference type="EMBL" id="VTZ74244.1"/>
    </source>
</evidence>
<dbReference type="VEuPathDB" id="PlasmoDB:PY17X_0512100"/>
<dbReference type="VEuPathDB" id="PlasmoDB:PYYM_0511400"/>
<dbReference type="PANTHER" id="PTHR12835:SF5">
    <property type="entry name" value="BIOTIN--PROTEIN LIGASE"/>
    <property type="match status" value="1"/>
</dbReference>
<evidence type="ECO:0000313" key="6">
    <source>
        <dbReference type="Proteomes" id="UP000072874"/>
    </source>
</evidence>
<evidence type="ECO:0000256" key="2">
    <source>
        <dbReference type="ARBA" id="ARBA00022598"/>
    </source>
</evidence>
<name>A0A077Y576_PLAYE</name>
<dbReference type="SUPFAM" id="SSF55681">
    <property type="entry name" value="Class II aaRS and biotin synthetases"/>
    <property type="match status" value="1"/>
</dbReference>